<evidence type="ECO:0000313" key="6">
    <source>
        <dbReference type="EMBL" id="QZT33643.1"/>
    </source>
</evidence>
<gene>
    <name evidence="5" type="ORF">CathTA2_0182</name>
    <name evidence="6" type="ORF">HUR95_15655</name>
</gene>
<dbReference type="EMBL" id="CP082237">
    <property type="protein sequence ID" value="QZT33643.1"/>
    <property type="molecule type" value="Genomic_DNA"/>
</dbReference>
<dbReference type="InterPro" id="IPR036388">
    <property type="entry name" value="WH-like_DNA-bd_sf"/>
</dbReference>
<dbReference type="GO" id="GO:0003700">
    <property type="term" value="F:DNA-binding transcription factor activity"/>
    <property type="evidence" value="ECO:0007669"/>
    <property type="project" value="InterPro"/>
</dbReference>
<dbReference type="InterPro" id="IPR001845">
    <property type="entry name" value="HTH_ArsR_DNA-bd_dom"/>
</dbReference>
<dbReference type="InterPro" id="IPR018334">
    <property type="entry name" value="ArsR_HTH"/>
</dbReference>
<evidence type="ECO:0000313" key="7">
    <source>
        <dbReference type="Proteomes" id="UP000010716"/>
    </source>
</evidence>
<evidence type="ECO:0000256" key="2">
    <source>
        <dbReference type="ARBA" id="ARBA00023125"/>
    </source>
</evidence>
<reference evidence="6 8" key="2">
    <citation type="journal article" date="2020" name="Extremophiles">
        <title>Genomic analysis of Caldalkalibacillus thermarum TA2.A1 reveals aerobic alkaliphilic metabolism and evolutionary hallmarks linking alkaliphilic bacteria and plant life.</title>
        <authorList>
            <person name="de Jong S.I."/>
            <person name="van den Broek M.A."/>
            <person name="Merkel A.Y."/>
            <person name="de la Torre Cortes P."/>
            <person name="Kalamorz F."/>
            <person name="Cook G.M."/>
            <person name="van Loosdrecht M.C.M."/>
            <person name="McMillan D.G.G."/>
        </authorList>
    </citation>
    <scope>NUCLEOTIDE SEQUENCE [LARGE SCALE GENOMIC DNA]</scope>
    <source>
        <strain evidence="6 8">TA2.A1</strain>
    </source>
</reference>
<dbReference type="AlphaFoldDB" id="F5L322"/>
<dbReference type="InterPro" id="IPR051081">
    <property type="entry name" value="HTH_MetalResp_TranReg"/>
</dbReference>
<name>F5L322_CALTT</name>
<dbReference type="CDD" id="cd00090">
    <property type="entry name" value="HTH_ARSR"/>
    <property type="match status" value="1"/>
</dbReference>
<dbReference type="EMBL" id="AFCE01000015">
    <property type="protein sequence ID" value="EGL84262.1"/>
    <property type="molecule type" value="Genomic_DNA"/>
</dbReference>
<accession>F5L322</accession>
<dbReference type="InterPro" id="IPR036390">
    <property type="entry name" value="WH_DNA-bd_sf"/>
</dbReference>
<dbReference type="OrthoDB" id="9794330at2"/>
<dbReference type="eggNOG" id="COG0640">
    <property type="taxonomic scope" value="Bacteria"/>
</dbReference>
<dbReference type="NCBIfam" id="NF033788">
    <property type="entry name" value="HTH_metalloreg"/>
    <property type="match status" value="1"/>
</dbReference>
<dbReference type="SUPFAM" id="SSF46785">
    <property type="entry name" value="Winged helix' DNA-binding domain"/>
    <property type="match status" value="1"/>
</dbReference>
<dbReference type="SMART" id="SM00418">
    <property type="entry name" value="HTH_ARSR"/>
    <property type="match status" value="1"/>
</dbReference>
<keyword evidence="3" id="KW-0804">Transcription</keyword>
<evidence type="ECO:0000259" key="4">
    <source>
        <dbReference type="PROSITE" id="PS50987"/>
    </source>
</evidence>
<dbReference type="Gene3D" id="1.10.10.10">
    <property type="entry name" value="Winged helix-like DNA-binding domain superfamily/Winged helix DNA-binding domain"/>
    <property type="match status" value="1"/>
</dbReference>
<sequence>MEEKSIISKRGIGIKISKTKQDDTCETFIFDPEKVARLQREVNQTDGLAPLFKVLADETRLKIIYALSREDELCVCDVATIIGSTNAAASHHLRMLRNMGLAKNRKEGKMVFYSLESEHVRHLIDEALRLKGRR</sequence>
<keyword evidence="1" id="KW-0805">Transcription regulation</keyword>
<feature type="domain" description="HTH arsR-type" evidence="4">
    <location>
        <begin position="40"/>
        <end position="134"/>
    </location>
</feature>
<evidence type="ECO:0000313" key="8">
    <source>
        <dbReference type="Proteomes" id="UP000825179"/>
    </source>
</evidence>
<dbReference type="InterPro" id="IPR011991">
    <property type="entry name" value="ArsR-like_HTH"/>
</dbReference>
<keyword evidence="8" id="KW-1185">Reference proteome</keyword>
<evidence type="ECO:0000256" key="3">
    <source>
        <dbReference type="ARBA" id="ARBA00023163"/>
    </source>
</evidence>
<dbReference type="PROSITE" id="PS00846">
    <property type="entry name" value="HTH_ARSR_1"/>
    <property type="match status" value="1"/>
</dbReference>
<dbReference type="RefSeq" id="WP_007502119.1">
    <property type="nucleotide sequence ID" value="NZ_AFCE01000015.1"/>
</dbReference>
<protein>
    <submittedName>
        <fullName evidence="6">Metalloregulator ArsR/SmtB family transcription factor</fullName>
    </submittedName>
    <submittedName>
        <fullName evidence="5">Regulatory protein ArsR</fullName>
    </submittedName>
</protein>
<reference evidence="5 7" key="1">
    <citation type="journal article" date="2011" name="J. Bacteriol.">
        <title>Draft genome sequence of the thermoalkaliphilic Caldalkalibacillus thermarum strain TA2.A1.</title>
        <authorList>
            <person name="Kalamorz F."/>
            <person name="Keis S."/>
            <person name="McMillan D.G."/>
            <person name="Olsson K."/>
            <person name="Stanton J.A."/>
            <person name="Stockwell P."/>
            <person name="Black M.A."/>
            <person name="Klingeman D.M."/>
            <person name="Land M.L."/>
            <person name="Han C.S."/>
            <person name="Martin S.L."/>
            <person name="Becher S.A."/>
            <person name="Peddie C.J."/>
            <person name="Morgan H.W."/>
            <person name="Matthies D."/>
            <person name="Preiss L."/>
            <person name="Meier T."/>
            <person name="Brown S.D."/>
            <person name="Cook G.M."/>
        </authorList>
    </citation>
    <scope>NUCLEOTIDE SEQUENCE [LARGE SCALE GENOMIC DNA]</scope>
    <source>
        <strain evidence="5 7">TA2.A1</strain>
    </source>
</reference>
<dbReference type="PANTHER" id="PTHR33154">
    <property type="entry name" value="TRANSCRIPTIONAL REGULATOR, ARSR FAMILY"/>
    <property type="match status" value="1"/>
</dbReference>
<dbReference type="PRINTS" id="PR00778">
    <property type="entry name" value="HTHARSR"/>
</dbReference>
<organism evidence="5 7">
    <name type="scientific">Caldalkalibacillus thermarum (strain TA2.A1)</name>
    <dbReference type="NCBI Taxonomy" id="986075"/>
    <lineage>
        <taxon>Bacteria</taxon>
        <taxon>Bacillati</taxon>
        <taxon>Bacillota</taxon>
        <taxon>Bacilli</taxon>
        <taxon>Bacillales</taxon>
        <taxon>Bacillaceae</taxon>
        <taxon>Caldalkalibacillus</taxon>
    </lineage>
</organism>
<evidence type="ECO:0000256" key="1">
    <source>
        <dbReference type="ARBA" id="ARBA00023015"/>
    </source>
</evidence>
<dbReference type="KEGG" id="cthu:HUR95_15655"/>
<reference evidence="6" key="3">
    <citation type="submission" date="2021-08" db="EMBL/GenBank/DDBJ databases">
        <authorList>
            <person name="de Jong S."/>
            <person name="van den Broek M."/>
            <person name="Merkel A."/>
            <person name="de la Torre Cortes P."/>
            <person name="Kalamorz F."/>
            <person name="Cook G."/>
            <person name="van Loosdrecht M."/>
            <person name="McMillan D."/>
        </authorList>
    </citation>
    <scope>NUCLEOTIDE SEQUENCE</scope>
    <source>
        <strain evidence="6">TA2.A1</strain>
    </source>
</reference>
<dbReference type="Proteomes" id="UP000825179">
    <property type="component" value="Chromosome"/>
</dbReference>
<dbReference type="GO" id="GO:0003677">
    <property type="term" value="F:DNA binding"/>
    <property type="evidence" value="ECO:0007669"/>
    <property type="project" value="UniProtKB-KW"/>
</dbReference>
<dbReference type="PROSITE" id="PS50987">
    <property type="entry name" value="HTH_ARSR_2"/>
    <property type="match status" value="1"/>
</dbReference>
<dbReference type="Pfam" id="PF01022">
    <property type="entry name" value="HTH_5"/>
    <property type="match status" value="1"/>
</dbReference>
<evidence type="ECO:0000313" key="5">
    <source>
        <dbReference type="EMBL" id="EGL84262.1"/>
    </source>
</evidence>
<dbReference type="Proteomes" id="UP000010716">
    <property type="component" value="Unassembled WGS sequence"/>
</dbReference>
<keyword evidence="2" id="KW-0238">DNA-binding</keyword>
<proteinExistence type="predicted"/>
<dbReference type="PANTHER" id="PTHR33154:SF18">
    <property type="entry name" value="ARSENICAL RESISTANCE OPERON REPRESSOR"/>
    <property type="match status" value="1"/>
</dbReference>